<sequence>MTLTLTFFLLILHCLPPPPPKRSDQTSSSEKSSNPTLPTSSSPQGSASACYDDLYDVVCYTTASTMVVVALDGLDLTCELKFRIPARRSVISTDRVCPRRCE</sequence>
<accession>A0A5A7PUU3</accession>
<evidence type="ECO:0000313" key="3">
    <source>
        <dbReference type="EMBL" id="GER36322.1"/>
    </source>
</evidence>
<gene>
    <name evidence="3" type="ORF">STAS_12653</name>
</gene>
<comment type="caution">
    <text evidence="3">The sequence shown here is derived from an EMBL/GenBank/DDBJ whole genome shotgun (WGS) entry which is preliminary data.</text>
</comment>
<dbReference type="AlphaFoldDB" id="A0A5A7PUU3"/>
<dbReference type="EMBL" id="BKCP01005139">
    <property type="protein sequence ID" value="GER36322.1"/>
    <property type="molecule type" value="Genomic_DNA"/>
</dbReference>
<feature type="compositionally biased region" description="Low complexity" evidence="1">
    <location>
        <begin position="32"/>
        <end position="43"/>
    </location>
</feature>
<organism evidence="3 4">
    <name type="scientific">Striga asiatica</name>
    <name type="common">Asiatic witchweed</name>
    <name type="synonym">Buchnera asiatica</name>
    <dbReference type="NCBI Taxonomy" id="4170"/>
    <lineage>
        <taxon>Eukaryota</taxon>
        <taxon>Viridiplantae</taxon>
        <taxon>Streptophyta</taxon>
        <taxon>Embryophyta</taxon>
        <taxon>Tracheophyta</taxon>
        <taxon>Spermatophyta</taxon>
        <taxon>Magnoliopsida</taxon>
        <taxon>eudicotyledons</taxon>
        <taxon>Gunneridae</taxon>
        <taxon>Pentapetalae</taxon>
        <taxon>asterids</taxon>
        <taxon>lamiids</taxon>
        <taxon>Lamiales</taxon>
        <taxon>Orobanchaceae</taxon>
        <taxon>Buchnereae</taxon>
        <taxon>Striga</taxon>
    </lineage>
</organism>
<keyword evidence="4" id="KW-1185">Reference proteome</keyword>
<feature type="chain" id="PRO_5022703104" evidence="2">
    <location>
        <begin position="24"/>
        <end position="102"/>
    </location>
</feature>
<proteinExistence type="predicted"/>
<reference evidence="4" key="1">
    <citation type="journal article" date="2019" name="Curr. Biol.">
        <title>Genome Sequence of Striga asiatica Provides Insight into the Evolution of Plant Parasitism.</title>
        <authorList>
            <person name="Yoshida S."/>
            <person name="Kim S."/>
            <person name="Wafula E.K."/>
            <person name="Tanskanen J."/>
            <person name="Kim Y.M."/>
            <person name="Honaas L."/>
            <person name="Yang Z."/>
            <person name="Spallek T."/>
            <person name="Conn C.E."/>
            <person name="Ichihashi Y."/>
            <person name="Cheong K."/>
            <person name="Cui S."/>
            <person name="Der J.P."/>
            <person name="Gundlach H."/>
            <person name="Jiao Y."/>
            <person name="Hori C."/>
            <person name="Ishida J.K."/>
            <person name="Kasahara H."/>
            <person name="Kiba T."/>
            <person name="Kim M.S."/>
            <person name="Koo N."/>
            <person name="Laohavisit A."/>
            <person name="Lee Y.H."/>
            <person name="Lumba S."/>
            <person name="McCourt P."/>
            <person name="Mortimer J.C."/>
            <person name="Mutuku J.M."/>
            <person name="Nomura T."/>
            <person name="Sasaki-Sekimoto Y."/>
            <person name="Seto Y."/>
            <person name="Wang Y."/>
            <person name="Wakatake T."/>
            <person name="Sakakibara H."/>
            <person name="Demura T."/>
            <person name="Yamaguchi S."/>
            <person name="Yoneyama K."/>
            <person name="Manabe R.I."/>
            <person name="Nelson D.C."/>
            <person name="Schulman A.H."/>
            <person name="Timko M.P."/>
            <person name="dePamphilis C.W."/>
            <person name="Choi D."/>
            <person name="Shirasu K."/>
        </authorList>
    </citation>
    <scope>NUCLEOTIDE SEQUENCE [LARGE SCALE GENOMIC DNA]</scope>
    <source>
        <strain evidence="4">cv. UVA1</strain>
    </source>
</reference>
<name>A0A5A7PUU3_STRAF</name>
<feature type="region of interest" description="Disordered" evidence="1">
    <location>
        <begin position="16"/>
        <end position="47"/>
    </location>
</feature>
<protein>
    <submittedName>
        <fullName evidence="3">Cinnamoyl ester hydrolase</fullName>
    </submittedName>
</protein>
<dbReference type="GO" id="GO:0016787">
    <property type="term" value="F:hydrolase activity"/>
    <property type="evidence" value="ECO:0007669"/>
    <property type="project" value="UniProtKB-KW"/>
</dbReference>
<evidence type="ECO:0000313" key="4">
    <source>
        <dbReference type="Proteomes" id="UP000325081"/>
    </source>
</evidence>
<evidence type="ECO:0000256" key="2">
    <source>
        <dbReference type="SAM" id="SignalP"/>
    </source>
</evidence>
<keyword evidence="3" id="KW-0378">Hydrolase</keyword>
<dbReference type="Proteomes" id="UP000325081">
    <property type="component" value="Unassembled WGS sequence"/>
</dbReference>
<keyword evidence="2" id="KW-0732">Signal</keyword>
<evidence type="ECO:0000256" key="1">
    <source>
        <dbReference type="SAM" id="MobiDB-lite"/>
    </source>
</evidence>
<feature type="signal peptide" evidence="2">
    <location>
        <begin position="1"/>
        <end position="23"/>
    </location>
</feature>